<dbReference type="Pfam" id="PF00528">
    <property type="entry name" value="BPD_transp_1"/>
    <property type="match status" value="1"/>
</dbReference>
<dbReference type="InterPro" id="IPR051393">
    <property type="entry name" value="ABC_transporter_permease"/>
</dbReference>
<evidence type="ECO:0000313" key="9">
    <source>
        <dbReference type="EMBL" id="MEC0228496.1"/>
    </source>
</evidence>
<evidence type="ECO:0000256" key="7">
    <source>
        <dbReference type="RuleBase" id="RU363032"/>
    </source>
</evidence>
<keyword evidence="2 7" id="KW-0813">Transport</keyword>
<dbReference type="InterPro" id="IPR035906">
    <property type="entry name" value="MetI-like_sf"/>
</dbReference>
<comment type="subcellular location">
    <subcellularLocation>
        <location evidence="1 7">Cell membrane</location>
        <topology evidence="1 7">Multi-pass membrane protein</topology>
    </subcellularLocation>
</comment>
<dbReference type="InterPro" id="IPR000515">
    <property type="entry name" value="MetI-like"/>
</dbReference>
<comment type="caution">
    <text evidence="9">The sequence shown here is derived from an EMBL/GenBank/DDBJ whole genome shotgun (WGS) entry which is preliminary data.</text>
</comment>
<dbReference type="PANTHER" id="PTHR30193">
    <property type="entry name" value="ABC TRANSPORTER PERMEASE PROTEIN"/>
    <property type="match status" value="1"/>
</dbReference>
<evidence type="ECO:0000259" key="8">
    <source>
        <dbReference type="PROSITE" id="PS50928"/>
    </source>
</evidence>
<evidence type="ECO:0000256" key="4">
    <source>
        <dbReference type="ARBA" id="ARBA00022692"/>
    </source>
</evidence>
<feature type="transmembrane region" description="Helical" evidence="7">
    <location>
        <begin position="286"/>
        <end position="308"/>
    </location>
</feature>
<dbReference type="PANTHER" id="PTHR30193:SF37">
    <property type="entry name" value="INNER MEMBRANE ABC TRANSPORTER PERMEASE PROTEIN YCJO"/>
    <property type="match status" value="1"/>
</dbReference>
<gene>
    <name evidence="9" type="ORF">P4I72_15330</name>
</gene>
<keyword evidence="5 7" id="KW-1133">Transmembrane helix</keyword>
<dbReference type="EMBL" id="JARLKY010000034">
    <property type="protein sequence ID" value="MEC0228496.1"/>
    <property type="molecule type" value="Genomic_DNA"/>
</dbReference>
<sequence>MNETVELRRSWRSSIASIGVKHMRETSKEVRRNRFIGYTFLLPNIIGFLLFICFPVGASFLMSFTEWNGFGDIQFTGLSNYVRLWSDETFRISLLNSLIMTGVSVPVTLLLAILAAVALNKGLRGIKIFRTAIFLPHITATIAVAVVWQLLYNPTMGPINGMLRSLGVDHPPTWLASTHWALISVIIVSIWHSIGYYMVLYLAGLQGIPKDLYEAAEIDGAGKVSQFRKITVPMLSPVIFFTIIMGIINSFKVFDLVFVLTKGGPGRSTHMLVYDIYYTAFQRFEYGYASAMAYVLFAIILVITLIQFRGQKRWVNYS</sequence>
<evidence type="ECO:0000313" key="10">
    <source>
        <dbReference type="Proteomes" id="UP001338137"/>
    </source>
</evidence>
<feature type="transmembrane region" description="Helical" evidence="7">
    <location>
        <begin position="131"/>
        <end position="152"/>
    </location>
</feature>
<evidence type="ECO:0000256" key="2">
    <source>
        <dbReference type="ARBA" id="ARBA00022448"/>
    </source>
</evidence>
<keyword evidence="3" id="KW-1003">Cell membrane</keyword>
<comment type="similarity">
    <text evidence="7">Belongs to the binding-protein-dependent transport system permease family.</text>
</comment>
<feature type="transmembrane region" description="Helical" evidence="7">
    <location>
        <begin position="232"/>
        <end position="251"/>
    </location>
</feature>
<evidence type="ECO:0000256" key="1">
    <source>
        <dbReference type="ARBA" id="ARBA00004651"/>
    </source>
</evidence>
<feature type="transmembrane region" description="Helical" evidence="7">
    <location>
        <begin position="180"/>
        <end position="203"/>
    </location>
</feature>
<evidence type="ECO:0000256" key="6">
    <source>
        <dbReference type="ARBA" id="ARBA00023136"/>
    </source>
</evidence>
<feature type="transmembrane region" description="Helical" evidence="7">
    <location>
        <begin position="94"/>
        <end position="119"/>
    </location>
</feature>
<feature type="domain" description="ABC transmembrane type-1" evidence="8">
    <location>
        <begin position="94"/>
        <end position="307"/>
    </location>
</feature>
<keyword evidence="10" id="KW-1185">Reference proteome</keyword>
<evidence type="ECO:0000256" key="5">
    <source>
        <dbReference type="ARBA" id="ARBA00022989"/>
    </source>
</evidence>
<reference evidence="9 10" key="1">
    <citation type="submission" date="2023-03" db="EMBL/GenBank/DDBJ databases">
        <title>Bacillus Genome Sequencing.</title>
        <authorList>
            <person name="Dunlap C."/>
        </authorList>
    </citation>
    <scope>NUCLEOTIDE SEQUENCE [LARGE SCALE GENOMIC DNA]</scope>
    <source>
        <strain evidence="9 10">BD-533</strain>
    </source>
</reference>
<dbReference type="RefSeq" id="WP_326072721.1">
    <property type="nucleotide sequence ID" value="NZ_JARLKY010000034.1"/>
</dbReference>
<keyword evidence="6 7" id="KW-0472">Membrane</keyword>
<proteinExistence type="inferred from homology"/>
<dbReference type="SUPFAM" id="SSF161098">
    <property type="entry name" value="MetI-like"/>
    <property type="match status" value="1"/>
</dbReference>
<dbReference type="SUPFAM" id="SSF160964">
    <property type="entry name" value="MalF N-terminal region-like"/>
    <property type="match status" value="1"/>
</dbReference>
<name>A0ABU6G3E7_9BACL</name>
<accession>A0ABU6G3E7</accession>
<dbReference type="PROSITE" id="PS50928">
    <property type="entry name" value="ABC_TM1"/>
    <property type="match status" value="1"/>
</dbReference>
<dbReference type="CDD" id="cd06261">
    <property type="entry name" value="TM_PBP2"/>
    <property type="match status" value="1"/>
</dbReference>
<protein>
    <submittedName>
        <fullName evidence="9">Sugar ABC transporter permease</fullName>
    </submittedName>
</protein>
<dbReference type="Proteomes" id="UP001338137">
    <property type="component" value="Unassembled WGS sequence"/>
</dbReference>
<organism evidence="9 10">
    <name type="scientific">Paenibacillus alba</name>
    <dbReference type="NCBI Taxonomy" id="1197127"/>
    <lineage>
        <taxon>Bacteria</taxon>
        <taxon>Bacillati</taxon>
        <taxon>Bacillota</taxon>
        <taxon>Bacilli</taxon>
        <taxon>Bacillales</taxon>
        <taxon>Paenibacillaceae</taxon>
        <taxon>Paenibacillus</taxon>
    </lineage>
</organism>
<dbReference type="Gene3D" id="1.10.3720.10">
    <property type="entry name" value="MetI-like"/>
    <property type="match status" value="1"/>
</dbReference>
<feature type="transmembrane region" description="Helical" evidence="7">
    <location>
        <begin position="35"/>
        <end position="62"/>
    </location>
</feature>
<keyword evidence="4 7" id="KW-0812">Transmembrane</keyword>
<evidence type="ECO:0000256" key="3">
    <source>
        <dbReference type="ARBA" id="ARBA00022475"/>
    </source>
</evidence>